<accession>A0ABY7QR27</accession>
<gene>
    <name evidence="1" type="ORF">PFY12_05790</name>
</gene>
<keyword evidence="2" id="KW-1185">Reference proteome</keyword>
<dbReference type="Proteomes" id="UP001210978">
    <property type="component" value="Chromosome"/>
</dbReference>
<organism evidence="1 2">
    <name type="scientific">Chryseobacterium camelliae</name>
    <dbReference type="NCBI Taxonomy" id="1265445"/>
    <lineage>
        <taxon>Bacteria</taxon>
        <taxon>Pseudomonadati</taxon>
        <taxon>Bacteroidota</taxon>
        <taxon>Flavobacteriia</taxon>
        <taxon>Flavobacteriales</taxon>
        <taxon>Weeksellaceae</taxon>
        <taxon>Chryseobacterium group</taxon>
        <taxon>Chryseobacterium</taxon>
    </lineage>
</organism>
<dbReference type="EMBL" id="CP115859">
    <property type="protein sequence ID" value="WBV61633.1"/>
    <property type="molecule type" value="Genomic_DNA"/>
</dbReference>
<protein>
    <submittedName>
        <fullName evidence="1">Uncharacterized protein</fullName>
    </submittedName>
</protein>
<sequence>MRELNLIAEVVFLEIAKESFNFPITESIRLSFWIPNDKISTFSEIQIQKNATIDINKPILVKINLLERDFLINKIKEGSEFKMGIFPKAIAFGKIIEVSLS</sequence>
<proteinExistence type="predicted"/>
<name>A0ABY7QR27_9FLAO</name>
<dbReference type="RefSeq" id="WP_271149907.1">
    <property type="nucleotide sequence ID" value="NZ_CP115859.1"/>
</dbReference>
<evidence type="ECO:0000313" key="2">
    <source>
        <dbReference type="Proteomes" id="UP001210978"/>
    </source>
</evidence>
<reference evidence="1 2" key="1">
    <citation type="submission" date="2023-01" db="EMBL/GenBank/DDBJ databases">
        <title>Complete genome of Chryseobacterium camelliae VAN22-5A.</title>
        <authorList>
            <person name="Zong G."/>
            <person name="Cao G."/>
        </authorList>
    </citation>
    <scope>NUCLEOTIDE SEQUENCE [LARGE SCALE GENOMIC DNA]</scope>
    <source>
        <strain evidence="1 2">VAN22-5A</strain>
    </source>
</reference>
<evidence type="ECO:0000313" key="1">
    <source>
        <dbReference type="EMBL" id="WBV61633.1"/>
    </source>
</evidence>